<accession>A0AAJ7IZU5</accession>
<proteinExistence type="predicted"/>
<dbReference type="GeneID" id="108625553"/>
<gene>
    <name evidence="3" type="primary">LOC108625553</name>
</gene>
<dbReference type="AlphaFoldDB" id="A0AAJ7IZU5"/>
<evidence type="ECO:0000256" key="1">
    <source>
        <dbReference type="SAM" id="SignalP"/>
    </source>
</evidence>
<evidence type="ECO:0000313" key="3">
    <source>
        <dbReference type="RefSeq" id="XP_017881143.1"/>
    </source>
</evidence>
<organism evidence="2 3">
    <name type="scientific">Ceratina calcarata</name>
    <dbReference type="NCBI Taxonomy" id="156304"/>
    <lineage>
        <taxon>Eukaryota</taxon>
        <taxon>Metazoa</taxon>
        <taxon>Ecdysozoa</taxon>
        <taxon>Arthropoda</taxon>
        <taxon>Hexapoda</taxon>
        <taxon>Insecta</taxon>
        <taxon>Pterygota</taxon>
        <taxon>Neoptera</taxon>
        <taxon>Endopterygota</taxon>
        <taxon>Hymenoptera</taxon>
        <taxon>Apocrita</taxon>
        <taxon>Aculeata</taxon>
        <taxon>Apoidea</taxon>
        <taxon>Anthophila</taxon>
        <taxon>Apidae</taxon>
        <taxon>Ceratina</taxon>
        <taxon>Zadontomerus</taxon>
    </lineage>
</organism>
<feature type="chain" id="PRO_5042518460" evidence="1">
    <location>
        <begin position="19"/>
        <end position="159"/>
    </location>
</feature>
<dbReference type="KEGG" id="ccal:108625553"/>
<evidence type="ECO:0000313" key="2">
    <source>
        <dbReference type="Proteomes" id="UP000694925"/>
    </source>
</evidence>
<keyword evidence="1" id="KW-0732">Signal</keyword>
<name>A0AAJ7IZU5_9HYME</name>
<dbReference type="RefSeq" id="XP_017881143.1">
    <property type="nucleotide sequence ID" value="XM_018025654.2"/>
</dbReference>
<feature type="signal peptide" evidence="1">
    <location>
        <begin position="1"/>
        <end position="18"/>
    </location>
</feature>
<sequence>MTTRAFILLLVFAYQTLAKPLEVLQNPQPLNPLQQTEVSTVVDNERGQRSPQFGFLDGDFSDPDSDFVEEERHFKHHHRKHHHKPGYGEYPQYGGYPSPVVYPQPVAPVQSGGSFATASAGSTGYGGQSQANAQSATLNFGPFSASFSTAEASAGGIRY</sequence>
<protein>
    <submittedName>
        <fullName evidence="3">Histone-lysine N-methyltransferase Suv4-20-like</fullName>
    </submittedName>
</protein>
<dbReference type="Proteomes" id="UP000694925">
    <property type="component" value="Unplaced"/>
</dbReference>
<keyword evidence="2" id="KW-1185">Reference proteome</keyword>
<reference evidence="3" key="1">
    <citation type="submission" date="2025-08" db="UniProtKB">
        <authorList>
            <consortium name="RefSeq"/>
        </authorList>
    </citation>
    <scope>IDENTIFICATION</scope>
    <source>
        <tissue evidence="3">Whole body</tissue>
    </source>
</reference>